<dbReference type="Proteomes" id="UP001359886">
    <property type="component" value="Unassembled WGS sequence"/>
</dbReference>
<evidence type="ECO:0000313" key="1">
    <source>
        <dbReference type="EMBL" id="MEJ8567571.1"/>
    </source>
</evidence>
<dbReference type="RefSeq" id="WP_354694888.1">
    <property type="nucleotide sequence ID" value="NZ_JAZHOG010000004.1"/>
</dbReference>
<name>A0AAW9RCZ7_9GAMM</name>
<comment type="caution">
    <text evidence="1">The sequence shown here is derived from an EMBL/GenBank/DDBJ whole genome shotgun (WGS) entry which is preliminary data.</text>
</comment>
<dbReference type="PANTHER" id="PTHR35399:SF4">
    <property type="entry name" value="MEMBRANE PROTEIN"/>
    <property type="match status" value="1"/>
</dbReference>
<dbReference type="InterPro" id="IPR008557">
    <property type="entry name" value="PhoX"/>
</dbReference>
<gene>
    <name evidence="1" type="ORF">V3330_08025</name>
</gene>
<dbReference type="EMBL" id="JAZHOG010000004">
    <property type="protein sequence ID" value="MEJ8567571.1"/>
    <property type="molecule type" value="Genomic_DNA"/>
</dbReference>
<sequence>MPPASRRTLLQAGVFGAGAAALGLLTWSRRQARDSSASSLREMPELMGPLVAVPDETTGIPLLRLPPGFRYRTISWAGETLHDGHVVPGSADGMGVVASRDGRVTLVRNHELRGSSGPIGAPDLAYDVTGGGTTTLVFDTATESLADSWVSLCGTLNNCAGGVTPWGTWLSCEEAPWSPALTHLPVPARQALWDVGRAKREHGFVFEVPATGTAVPEPIRAMGQFYHEAVAIDPRDGVAYMTEDLSPRAGFYRYVPDQPGDLAAGGRLQMMRVGDGRDMRVGLDLGAALAVQWVDIPDPEAGFTAQSSAGDGVVTQGLAAGGSAFIALEGCVYDRGEVYFTSKSGGHAGAGSVYVYDPGQQTVRMVYESPGSAVFSGPDNIVMSPRGSLLICEDRVSGNPAGQYLAGLRPDGTLFRFCQINPDLDVRHGGHDLGGTARNSEWAGATFSPDGEWLFCNVYAPGFTVAITGPWEDGLI</sequence>
<dbReference type="Pfam" id="PF05787">
    <property type="entry name" value="PhoX"/>
    <property type="match status" value="2"/>
</dbReference>
<dbReference type="SUPFAM" id="SSF63825">
    <property type="entry name" value="YWTD domain"/>
    <property type="match status" value="1"/>
</dbReference>
<dbReference type="AlphaFoldDB" id="A0AAW9RCZ7"/>
<dbReference type="InterPro" id="IPR006311">
    <property type="entry name" value="TAT_signal"/>
</dbReference>
<proteinExistence type="predicted"/>
<dbReference type="PANTHER" id="PTHR35399">
    <property type="entry name" value="SLR8030 PROTEIN"/>
    <property type="match status" value="1"/>
</dbReference>
<accession>A0AAW9RCZ7</accession>
<dbReference type="PROSITE" id="PS51318">
    <property type="entry name" value="TAT"/>
    <property type="match status" value="1"/>
</dbReference>
<keyword evidence="2" id="KW-1185">Reference proteome</keyword>
<evidence type="ECO:0000313" key="2">
    <source>
        <dbReference type="Proteomes" id="UP001359886"/>
    </source>
</evidence>
<reference evidence="1 2" key="1">
    <citation type="submission" date="2024-02" db="EMBL/GenBank/DDBJ databases">
        <title>A novel Wenzhouxiangellaceae bacterium, isolated from coastal sediments.</title>
        <authorList>
            <person name="Du Z.-J."/>
            <person name="Ye Y.-Q."/>
            <person name="Zhang X.-Y."/>
        </authorList>
    </citation>
    <scope>NUCLEOTIDE SEQUENCE [LARGE SCALE GENOMIC DNA]</scope>
    <source>
        <strain evidence="1 2">CH-27</strain>
    </source>
</reference>
<protein>
    <submittedName>
        <fullName evidence="1">Alkaline phosphatase PhoX</fullName>
    </submittedName>
</protein>
<organism evidence="1 2">
    <name type="scientific">Elongatibacter sediminis</name>
    <dbReference type="NCBI Taxonomy" id="3119006"/>
    <lineage>
        <taxon>Bacteria</taxon>
        <taxon>Pseudomonadati</taxon>
        <taxon>Pseudomonadota</taxon>
        <taxon>Gammaproteobacteria</taxon>
        <taxon>Chromatiales</taxon>
        <taxon>Wenzhouxiangellaceae</taxon>
        <taxon>Elongatibacter</taxon>
    </lineage>
</organism>